<dbReference type="GO" id="GO:0006412">
    <property type="term" value="P:translation"/>
    <property type="evidence" value="ECO:0007669"/>
    <property type="project" value="InterPro"/>
</dbReference>
<keyword evidence="1" id="KW-1185">Reference proteome</keyword>
<dbReference type="SUPFAM" id="SSF50715">
    <property type="entry name" value="Ribosomal protein L25-like"/>
    <property type="match status" value="1"/>
</dbReference>
<organism evidence="1 2">
    <name type="scientific">Parastrongyloides trichosuri</name>
    <name type="common">Possum-specific nematode worm</name>
    <dbReference type="NCBI Taxonomy" id="131310"/>
    <lineage>
        <taxon>Eukaryota</taxon>
        <taxon>Metazoa</taxon>
        <taxon>Ecdysozoa</taxon>
        <taxon>Nematoda</taxon>
        <taxon>Chromadorea</taxon>
        <taxon>Rhabditida</taxon>
        <taxon>Tylenchina</taxon>
        <taxon>Panagrolaimomorpha</taxon>
        <taxon>Strongyloidoidea</taxon>
        <taxon>Strongyloididae</taxon>
        <taxon>Parastrongyloides</taxon>
    </lineage>
</organism>
<dbReference type="Proteomes" id="UP000038045">
    <property type="component" value="Unplaced"/>
</dbReference>
<name>A0A0N5A7B6_PARTI</name>
<dbReference type="AlphaFoldDB" id="A0A0N5A7B6"/>
<protein>
    <submittedName>
        <fullName evidence="2">tRNA-synt_1c domain-containing protein</fullName>
    </submittedName>
</protein>
<evidence type="ECO:0000313" key="2">
    <source>
        <dbReference type="WBParaSite" id="PTRK_0001790100.1"/>
    </source>
</evidence>
<reference evidence="2" key="1">
    <citation type="submission" date="2017-02" db="UniProtKB">
        <authorList>
            <consortium name="WormBaseParasite"/>
        </authorList>
    </citation>
    <scope>IDENTIFICATION</scope>
</reference>
<dbReference type="InterPro" id="IPR020056">
    <property type="entry name" value="Rbsml_bL25/Gln-tRNA_synth_N"/>
</dbReference>
<dbReference type="Gene3D" id="2.40.240.10">
    <property type="entry name" value="Ribosomal Protein L25, Chain P"/>
    <property type="match status" value="1"/>
</dbReference>
<sequence length="78" mass="9035">MPDGFISDCYLDSLIFNNNTMVDRYLENAKAYNKYQFEKIGFFSVRPNSTKEKKILNRTVALEEDIGKNIVNNPSTFC</sequence>
<accession>A0A0N5A7B6</accession>
<dbReference type="WBParaSite" id="PTRK_0001790100.1">
    <property type="protein sequence ID" value="PTRK_0001790100.1"/>
    <property type="gene ID" value="PTRK_0001790100"/>
</dbReference>
<proteinExistence type="predicted"/>
<dbReference type="STRING" id="131310.A0A0N5A7B6"/>
<evidence type="ECO:0000313" key="1">
    <source>
        <dbReference type="Proteomes" id="UP000038045"/>
    </source>
</evidence>
<dbReference type="InterPro" id="IPR011035">
    <property type="entry name" value="Ribosomal_bL25/Gln-tRNA_synth"/>
</dbReference>